<evidence type="ECO:0000313" key="2">
    <source>
        <dbReference type="Proteomes" id="UP000632063"/>
    </source>
</evidence>
<reference evidence="1 2" key="2">
    <citation type="journal article" date="2021" name="Int. J. Syst. Evol. Microbiol.">
        <title>Roseibium litorale sp. nov., isolated from a tidal flat sediment and proposal for the reclassification of Labrenzia polysiphoniae as Roseibium polysiphoniae comb. nov.</title>
        <authorList>
            <person name="Liu Y."/>
            <person name="Pei T."/>
            <person name="Du J."/>
            <person name="Chao M."/>
            <person name="Deng M.R."/>
            <person name="Zhu H."/>
        </authorList>
    </citation>
    <scope>NUCLEOTIDE SEQUENCE [LARGE SCALE GENOMIC DNA]</scope>
    <source>
        <strain evidence="1 2">4C16A</strain>
    </source>
</reference>
<sequence length="341" mass="36623">MADSDRTMPSWGKWSVDCGNTGLCLTSSLVRGQSAWVDIRIVRDWQAGAAPLVRITANSPLAGEGSVNLSIDGREVETFTVAELRETQSSVVSPTGFRPIGGEGFWYPTGPTTMALLDAMRAGNQLTISLPLNGASADITIPLKGLRQAFAWMDQRQQRSGSQTALAVSGDDMPQDAPHAIPVLVPETLPPAVRQAWDHSRTCSSIDPAIFAGLDAIAAPLPDKTTLYLLPCGSPTAYNTAYVTVLAYADGKARQLQMAHLSELGPIASDIIYNARWIPGTLELDGLYKGSGIGDCGTWNRWRWTGSTFALIAEASRMTCDGTETPLHDWPLLWPAPTSPK</sequence>
<protein>
    <submittedName>
        <fullName evidence="1">DUF1176 domain-containing protein</fullName>
    </submittedName>
</protein>
<dbReference type="Gene3D" id="2.60.40.1880">
    <property type="entry name" value="Invasion associated locus B (IalB) protein"/>
    <property type="match status" value="1"/>
</dbReference>
<reference evidence="2" key="1">
    <citation type="submission" date="2020-09" db="EMBL/GenBank/DDBJ databases">
        <title>The genome sequence of strain Labrenzia suaedae 4C16A.</title>
        <authorList>
            <person name="Liu Y."/>
        </authorList>
    </citation>
    <scope>NUCLEOTIDE SEQUENCE [LARGE SCALE GENOMIC DNA]</scope>
    <source>
        <strain evidence="2">4C16A</strain>
    </source>
</reference>
<dbReference type="InterPro" id="IPR038696">
    <property type="entry name" value="IalB_sf"/>
</dbReference>
<dbReference type="Pfam" id="PF06674">
    <property type="entry name" value="DUF1176"/>
    <property type="match status" value="1"/>
</dbReference>
<dbReference type="Proteomes" id="UP000632063">
    <property type="component" value="Unassembled WGS sequence"/>
</dbReference>
<organism evidence="1 2">
    <name type="scientific">Roseibium litorale</name>
    <dbReference type="NCBI Taxonomy" id="2803841"/>
    <lineage>
        <taxon>Bacteria</taxon>
        <taxon>Pseudomonadati</taxon>
        <taxon>Pseudomonadota</taxon>
        <taxon>Alphaproteobacteria</taxon>
        <taxon>Hyphomicrobiales</taxon>
        <taxon>Stappiaceae</taxon>
        <taxon>Roseibium</taxon>
    </lineage>
</organism>
<accession>A0ABR9CKR2</accession>
<dbReference type="EMBL" id="JACYXI010000003">
    <property type="protein sequence ID" value="MBD8891426.1"/>
    <property type="molecule type" value="Genomic_DNA"/>
</dbReference>
<dbReference type="InterPro" id="IPR009560">
    <property type="entry name" value="DUF1176"/>
</dbReference>
<name>A0ABR9CKR2_9HYPH</name>
<evidence type="ECO:0000313" key="1">
    <source>
        <dbReference type="EMBL" id="MBD8891426.1"/>
    </source>
</evidence>
<proteinExistence type="predicted"/>
<gene>
    <name evidence="1" type="ORF">IG616_07705</name>
</gene>
<comment type="caution">
    <text evidence="1">The sequence shown here is derived from an EMBL/GenBank/DDBJ whole genome shotgun (WGS) entry which is preliminary data.</text>
</comment>
<keyword evidence="2" id="KW-1185">Reference proteome</keyword>